<name>A0A8H4X6A9_9HYPO</name>
<proteinExistence type="predicted"/>
<evidence type="ECO:0000313" key="1">
    <source>
        <dbReference type="EMBL" id="KAF4963528.1"/>
    </source>
</evidence>
<evidence type="ECO:0000313" key="2">
    <source>
        <dbReference type="Proteomes" id="UP000622797"/>
    </source>
</evidence>
<comment type="caution">
    <text evidence="1">The sequence shown here is derived from an EMBL/GenBank/DDBJ whole genome shotgun (WGS) entry which is preliminary data.</text>
</comment>
<keyword evidence="2" id="KW-1185">Reference proteome</keyword>
<dbReference type="AlphaFoldDB" id="A0A8H4X6A9"/>
<accession>A0A8H4X6A9</accession>
<reference evidence="1" key="2">
    <citation type="submission" date="2020-05" db="EMBL/GenBank/DDBJ databases">
        <authorList>
            <person name="Kim H.-S."/>
            <person name="Proctor R.H."/>
            <person name="Brown D.W."/>
        </authorList>
    </citation>
    <scope>NUCLEOTIDE SEQUENCE</scope>
    <source>
        <strain evidence="1">NRRL 20472</strain>
    </source>
</reference>
<reference evidence="1" key="1">
    <citation type="journal article" date="2020" name="BMC Genomics">
        <title>Correction to: Identification and distribution of gene clusters required for synthesis of sphingolipid metabolism inhibitors in diverse species of the filamentous fungus Fusarium.</title>
        <authorList>
            <person name="Kim H.S."/>
            <person name="Lohmar J.M."/>
            <person name="Busman M."/>
            <person name="Brown D.W."/>
            <person name="Naumann T.A."/>
            <person name="Divon H.H."/>
            <person name="Lysoe E."/>
            <person name="Uhlig S."/>
            <person name="Proctor R.H."/>
        </authorList>
    </citation>
    <scope>NUCLEOTIDE SEQUENCE</scope>
    <source>
        <strain evidence="1">NRRL 20472</strain>
    </source>
</reference>
<protein>
    <submittedName>
        <fullName evidence="1">Uncharacterized protein</fullName>
    </submittedName>
</protein>
<organism evidence="1 2">
    <name type="scientific">Fusarium sarcochroum</name>
    <dbReference type="NCBI Taxonomy" id="1208366"/>
    <lineage>
        <taxon>Eukaryota</taxon>
        <taxon>Fungi</taxon>
        <taxon>Dikarya</taxon>
        <taxon>Ascomycota</taxon>
        <taxon>Pezizomycotina</taxon>
        <taxon>Sordariomycetes</taxon>
        <taxon>Hypocreomycetidae</taxon>
        <taxon>Hypocreales</taxon>
        <taxon>Nectriaceae</taxon>
        <taxon>Fusarium</taxon>
        <taxon>Fusarium lateritium species complex</taxon>
    </lineage>
</organism>
<dbReference type="Proteomes" id="UP000622797">
    <property type="component" value="Unassembled WGS sequence"/>
</dbReference>
<sequence>MQVALITSETMSYSSVYHRLIPKIALTGVDIRATPAHGFLGQCRLVLEMVINHDKVFYEAFSSASEA</sequence>
<dbReference type="EMBL" id="JABEXW010000466">
    <property type="protein sequence ID" value="KAF4963528.1"/>
    <property type="molecule type" value="Genomic_DNA"/>
</dbReference>
<gene>
    <name evidence="1" type="ORF">FSARC_8465</name>
</gene>